<dbReference type="Proteomes" id="UP001153620">
    <property type="component" value="Chromosome 1"/>
</dbReference>
<evidence type="ECO:0000313" key="3">
    <source>
        <dbReference type="Proteomes" id="UP001153620"/>
    </source>
</evidence>
<evidence type="ECO:0000256" key="1">
    <source>
        <dbReference type="SAM" id="Phobius"/>
    </source>
</evidence>
<dbReference type="EMBL" id="OU895877">
    <property type="protein sequence ID" value="CAH1716320.1"/>
    <property type="molecule type" value="Genomic_DNA"/>
</dbReference>
<keyword evidence="1" id="KW-1133">Transmembrane helix</keyword>
<evidence type="ECO:0000313" key="2">
    <source>
        <dbReference type="EMBL" id="CAH1716320.1"/>
    </source>
</evidence>
<organism evidence="2 3">
    <name type="scientific">Chironomus riparius</name>
    <dbReference type="NCBI Taxonomy" id="315576"/>
    <lineage>
        <taxon>Eukaryota</taxon>
        <taxon>Metazoa</taxon>
        <taxon>Ecdysozoa</taxon>
        <taxon>Arthropoda</taxon>
        <taxon>Hexapoda</taxon>
        <taxon>Insecta</taxon>
        <taxon>Pterygota</taxon>
        <taxon>Neoptera</taxon>
        <taxon>Endopterygota</taxon>
        <taxon>Diptera</taxon>
        <taxon>Nematocera</taxon>
        <taxon>Chironomoidea</taxon>
        <taxon>Chironomidae</taxon>
        <taxon>Chironominae</taxon>
        <taxon>Chironomus</taxon>
    </lineage>
</organism>
<dbReference type="AlphaFoldDB" id="A0A9P0IYB1"/>
<keyword evidence="1" id="KW-0812">Transmembrane</keyword>
<feature type="transmembrane region" description="Helical" evidence="1">
    <location>
        <begin position="6"/>
        <end position="25"/>
    </location>
</feature>
<name>A0A9P0IYB1_9DIPT</name>
<keyword evidence="1" id="KW-0472">Membrane</keyword>
<keyword evidence="3" id="KW-1185">Reference proteome</keyword>
<sequence>MNNYGYLIVMMTLISIVMGQQRFIGHRTKSKFRPRPEWFGEMLPKPESIVYEEQNDAPLIAINSNDSPFQDFVLEDYETQEKIYANEEVPKLPRQSKEPEVFQNICPSIKRVVIISQDPSFEQEYEYSPNVFMEVSCLHPYTGKANTNHHRSINRVCRKNYGECIQGNSTLHLSRRLKVAPGEVNENCWIPYSKSISSNCECMWSKHKLGDILKAHINLDDE</sequence>
<reference evidence="2" key="2">
    <citation type="submission" date="2022-10" db="EMBL/GenBank/DDBJ databases">
        <authorList>
            <consortium name="ENA_rothamsted_submissions"/>
            <consortium name="culmorum"/>
            <person name="King R."/>
        </authorList>
    </citation>
    <scope>NUCLEOTIDE SEQUENCE</scope>
</reference>
<reference evidence="2" key="1">
    <citation type="submission" date="2022-01" db="EMBL/GenBank/DDBJ databases">
        <authorList>
            <person name="King R."/>
        </authorList>
    </citation>
    <scope>NUCLEOTIDE SEQUENCE</scope>
</reference>
<protein>
    <submittedName>
        <fullName evidence="2">Uncharacterized protein</fullName>
    </submittedName>
</protein>
<accession>A0A9P0IYB1</accession>
<proteinExistence type="predicted"/>
<gene>
    <name evidence="2" type="ORF">CHIRRI_LOCUS4288</name>
</gene>